<evidence type="ECO:0008006" key="2">
    <source>
        <dbReference type="Google" id="ProtNLM"/>
    </source>
</evidence>
<reference evidence="1" key="1">
    <citation type="journal article" date="2014" name="Front. Microbiol.">
        <title>High frequency of phylogenetically diverse reductive dehalogenase-homologous genes in deep subseafloor sedimentary metagenomes.</title>
        <authorList>
            <person name="Kawai M."/>
            <person name="Futagami T."/>
            <person name="Toyoda A."/>
            <person name="Takaki Y."/>
            <person name="Nishi S."/>
            <person name="Hori S."/>
            <person name="Arai W."/>
            <person name="Tsubouchi T."/>
            <person name="Morono Y."/>
            <person name="Uchiyama I."/>
            <person name="Ito T."/>
            <person name="Fujiyama A."/>
            <person name="Inagaki F."/>
            <person name="Takami H."/>
        </authorList>
    </citation>
    <scope>NUCLEOTIDE SEQUENCE</scope>
    <source>
        <strain evidence="1">Expedition CK06-06</strain>
    </source>
</reference>
<dbReference type="EMBL" id="BARW01010474">
    <property type="protein sequence ID" value="GAI76715.1"/>
    <property type="molecule type" value="Genomic_DNA"/>
</dbReference>
<comment type="caution">
    <text evidence="1">The sequence shown here is derived from an EMBL/GenBank/DDBJ whole genome shotgun (WGS) entry which is preliminary data.</text>
</comment>
<organism evidence="1">
    <name type="scientific">marine sediment metagenome</name>
    <dbReference type="NCBI Taxonomy" id="412755"/>
    <lineage>
        <taxon>unclassified sequences</taxon>
        <taxon>metagenomes</taxon>
        <taxon>ecological metagenomes</taxon>
    </lineage>
</organism>
<dbReference type="AlphaFoldDB" id="X1SMX5"/>
<proteinExistence type="predicted"/>
<gene>
    <name evidence="1" type="ORF">S12H4_20608</name>
</gene>
<sequence length="62" mass="7202">MTETIPSNKSVEKLRQIISTCHYLDQAQRFNLISSEDHEKFIKKLNEETHKIVDEIISTIAS</sequence>
<evidence type="ECO:0000313" key="1">
    <source>
        <dbReference type="EMBL" id="GAI76715.1"/>
    </source>
</evidence>
<accession>X1SMX5</accession>
<protein>
    <recommendedName>
        <fullName evidence="2">Four helix bundle protein</fullName>
    </recommendedName>
</protein>
<name>X1SMX5_9ZZZZ</name>